<protein>
    <submittedName>
        <fullName evidence="1">Uncharacterized protein</fullName>
    </submittedName>
</protein>
<gene>
    <name evidence="1" type="ORF">SAMN04488029_0974</name>
</gene>
<sequence>MKNFSLAFIILVACQPLQKEDLVGLWELETALRDKMVVSDDATYLQIHSNGSYSVSRTTGDMSGVYQLGETKIYFQGADTKGWFNSPWKAQRVKDHLLLAGRDEMNRRIELKFMKVEQIPAFTEFEKQVVGKWEMFLMMKDGIPEKIPTTFMTIDDTGSYIISDTTGIRDQGQSVINTRHHKVIFERDDTHWDVWFWGKELRLLNKEMDIQYHLKRVG</sequence>
<dbReference type="OrthoDB" id="980685at2"/>
<keyword evidence="2" id="KW-1185">Reference proteome</keyword>
<evidence type="ECO:0000313" key="1">
    <source>
        <dbReference type="EMBL" id="SMD32624.1"/>
    </source>
</evidence>
<name>A0A1W2G7Z1_REIFA</name>
<evidence type="ECO:0000313" key="2">
    <source>
        <dbReference type="Proteomes" id="UP000192472"/>
    </source>
</evidence>
<reference evidence="1 2" key="1">
    <citation type="submission" date="2017-04" db="EMBL/GenBank/DDBJ databases">
        <authorList>
            <person name="Afonso C.L."/>
            <person name="Miller P.J."/>
            <person name="Scott M.A."/>
            <person name="Spackman E."/>
            <person name="Goraichik I."/>
            <person name="Dimitrov K.M."/>
            <person name="Suarez D.L."/>
            <person name="Swayne D.E."/>
        </authorList>
    </citation>
    <scope>NUCLEOTIDE SEQUENCE [LARGE SCALE GENOMIC DNA]</scope>
    <source>
        <strain evidence="1 2">DSM 26133</strain>
    </source>
</reference>
<dbReference type="EMBL" id="FWYF01000001">
    <property type="protein sequence ID" value="SMD32624.1"/>
    <property type="molecule type" value="Genomic_DNA"/>
</dbReference>
<organism evidence="1 2">
    <name type="scientific">Reichenbachiella faecimaris</name>
    <dbReference type="NCBI Taxonomy" id="692418"/>
    <lineage>
        <taxon>Bacteria</taxon>
        <taxon>Pseudomonadati</taxon>
        <taxon>Bacteroidota</taxon>
        <taxon>Cytophagia</taxon>
        <taxon>Cytophagales</taxon>
        <taxon>Reichenbachiellaceae</taxon>
        <taxon>Reichenbachiella</taxon>
    </lineage>
</organism>
<dbReference type="RefSeq" id="WP_084371278.1">
    <property type="nucleotide sequence ID" value="NZ_FWYF01000001.1"/>
</dbReference>
<accession>A0A1W2G7Z1</accession>
<dbReference type="AlphaFoldDB" id="A0A1W2G7Z1"/>
<dbReference type="Proteomes" id="UP000192472">
    <property type="component" value="Unassembled WGS sequence"/>
</dbReference>
<proteinExistence type="predicted"/>